<organism evidence="1 2">
    <name type="scientific">Cirrhinus molitorella</name>
    <name type="common">mud carp</name>
    <dbReference type="NCBI Taxonomy" id="172907"/>
    <lineage>
        <taxon>Eukaryota</taxon>
        <taxon>Metazoa</taxon>
        <taxon>Chordata</taxon>
        <taxon>Craniata</taxon>
        <taxon>Vertebrata</taxon>
        <taxon>Euteleostomi</taxon>
        <taxon>Actinopterygii</taxon>
        <taxon>Neopterygii</taxon>
        <taxon>Teleostei</taxon>
        <taxon>Ostariophysi</taxon>
        <taxon>Cypriniformes</taxon>
        <taxon>Cyprinidae</taxon>
        <taxon>Labeoninae</taxon>
        <taxon>Labeonini</taxon>
        <taxon>Cirrhinus</taxon>
    </lineage>
</organism>
<sequence length="87" mass="9855">MAFIKEESEDIRIEEVFSLKQEDTEEQTDLMGLKEEIGQETCNSIEPISVAKKPKWNLGVKELVFLCNCLGLPNLTGRHLGSSREKC</sequence>
<evidence type="ECO:0000313" key="2">
    <source>
        <dbReference type="Proteomes" id="UP001558613"/>
    </source>
</evidence>
<keyword evidence="2" id="KW-1185">Reference proteome</keyword>
<protein>
    <submittedName>
        <fullName evidence="1">Uncharacterized protein</fullName>
    </submittedName>
</protein>
<accession>A0ABR3NJL3</accession>
<name>A0ABR3NJL3_9TELE</name>
<dbReference type="Proteomes" id="UP001558613">
    <property type="component" value="Unassembled WGS sequence"/>
</dbReference>
<dbReference type="EMBL" id="JAYMGO010000003">
    <property type="protein sequence ID" value="KAL1276876.1"/>
    <property type="molecule type" value="Genomic_DNA"/>
</dbReference>
<proteinExistence type="predicted"/>
<gene>
    <name evidence="1" type="ORF">QQF64_023549</name>
</gene>
<evidence type="ECO:0000313" key="1">
    <source>
        <dbReference type="EMBL" id="KAL1276876.1"/>
    </source>
</evidence>
<comment type="caution">
    <text evidence="1">The sequence shown here is derived from an EMBL/GenBank/DDBJ whole genome shotgun (WGS) entry which is preliminary data.</text>
</comment>
<reference evidence="1 2" key="1">
    <citation type="submission" date="2023-09" db="EMBL/GenBank/DDBJ databases">
        <authorList>
            <person name="Wang M."/>
        </authorList>
    </citation>
    <scope>NUCLEOTIDE SEQUENCE [LARGE SCALE GENOMIC DNA]</scope>
    <source>
        <strain evidence="1">GT-2023</strain>
        <tissue evidence="1">Liver</tissue>
    </source>
</reference>